<sequence>MANQHASANGSGNRILPPREQRLQDRDRDRDRELEKEREYDRDRGRLPPREEPTRDERPRTADSRRLSRSPDARRYEPRFPPRRYSKASESSFTSPSLPHRSPPKPGPFRNLGEERAIVRPPANAIVPRPSPPDDRRAPAEERSARPAPPAVDDNRGPAVPPAPERSIRAAEDRRPRPPSPPPDRSTRPVDRRPVSPPC</sequence>
<evidence type="ECO:0000313" key="1">
    <source>
        <dbReference type="EMBL" id="KAJ2955490.1"/>
    </source>
</evidence>
<comment type="caution">
    <text evidence="1">The sequence shown here is derived from an EMBL/GenBank/DDBJ whole genome shotgun (WGS) entry which is preliminary data.</text>
</comment>
<evidence type="ECO:0000313" key="2">
    <source>
        <dbReference type="Proteomes" id="UP001144978"/>
    </source>
</evidence>
<keyword evidence="2" id="KW-1185">Reference proteome</keyword>
<reference evidence="1" key="1">
    <citation type="submission" date="2022-08" db="EMBL/GenBank/DDBJ databases">
        <title>Genome Sequence of Pycnoporus sanguineus.</title>
        <authorList>
            <person name="Buettner E."/>
        </authorList>
    </citation>
    <scope>NUCLEOTIDE SEQUENCE</scope>
    <source>
        <strain evidence="1">CG-C14</strain>
    </source>
</reference>
<protein>
    <submittedName>
        <fullName evidence="1">Uncharacterized protein</fullName>
    </submittedName>
</protein>
<accession>A0ACC1MB44</accession>
<dbReference type="EMBL" id="JANSHE010007891">
    <property type="protein sequence ID" value="KAJ2955490.1"/>
    <property type="molecule type" value="Genomic_DNA"/>
</dbReference>
<dbReference type="Proteomes" id="UP001144978">
    <property type="component" value="Unassembled WGS sequence"/>
</dbReference>
<organism evidence="1 2">
    <name type="scientific">Trametes sanguinea</name>
    <dbReference type="NCBI Taxonomy" id="158606"/>
    <lineage>
        <taxon>Eukaryota</taxon>
        <taxon>Fungi</taxon>
        <taxon>Dikarya</taxon>
        <taxon>Basidiomycota</taxon>
        <taxon>Agaricomycotina</taxon>
        <taxon>Agaricomycetes</taxon>
        <taxon>Polyporales</taxon>
        <taxon>Polyporaceae</taxon>
        <taxon>Trametes</taxon>
    </lineage>
</organism>
<gene>
    <name evidence="1" type="ORF">NUW54_g14732</name>
</gene>
<proteinExistence type="predicted"/>
<name>A0ACC1MB44_9APHY</name>